<protein>
    <submittedName>
        <fullName evidence="1">Uncharacterized protein</fullName>
    </submittedName>
</protein>
<organism evidence="1 2">
    <name type="scientific">Dovyalis caffra</name>
    <dbReference type="NCBI Taxonomy" id="77055"/>
    <lineage>
        <taxon>Eukaryota</taxon>
        <taxon>Viridiplantae</taxon>
        <taxon>Streptophyta</taxon>
        <taxon>Embryophyta</taxon>
        <taxon>Tracheophyta</taxon>
        <taxon>Spermatophyta</taxon>
        <taxon>Magnoliopsida</taxon>
        <taxon>eudicotyledons</taxon>
        <taxon>Gunneridae</taxon>
        <taxon>Pentapetalae</taxon>
        <taxon>rosids</taxon>
        <taxon>fabids</taxon>
        <taxon>Malpighiales</taxon>
        <taxon>Salicaceae</taxon>
        <taxon>Flacourtieae</taxon>
        <taxon>Dovyalis</taxon>
    </lineage>
</organism>
<dbReference type="EMBL" id="CAWUPB010001160">
    <property type="protein sequence ID" value="CAK7340842.1"/>
    <property type="molecule type" value="Genomic_DNA"/>
</dbReference>
<evidence type="ECO:0000313" key="1">
    <source>
        <dbReference type="EMBL" id="CAK7340842.1"/>
    </source>
</evidence>
<proteinExistence type="predicted"/>
<sequence>MEMEVKESGSEDALAQKMIFFLRSHSEAGQIMCAAAGAGVFVLIGLEARDNTGPVNVSQVSRVQPPEIDLTCPKTFIDMKGYKLRPIFRAAEAMVLTLARRRKSTFWINSPPTLDITTDDTRQGCRILKYLLKMMVPESLLVNATDDNEKTEQARIQD</sequence>
<evidence type="ECO:0000313" key="2">
    <source>
        <dbReference type="Proteomes" id="UP001314170"/>
    </source>
</evidence>
<keyword evidence="2" id="KW-1185">Reference proteome</keyword>
<reference evidence="1 2" key="1">
    <citation type="submission" date="2024-01" db="EMBL/GenBank/DDBJ databases">
        <authorList>
            <person name="Waweru B."/>
        </authorList>
    </citation>
    <scope>NUCLEOTIDE SEQUENCE [LARGE SCALE GENOMIC DNA]</scope>
</reference>
<gene>
    <name evidence="1" type="ORF">DCAF_LOCUS15931</name>
</gene>
<comment type="caution">
    <text evidence="1">The sequence shown here is derived from an EMBL/GenBank/DDBJ whole genome shotgun (WGS) entry which is preliminary data.</text>
</comment>
<accession>A0AAV1RZ37</accession>
<dbReference type="AlphaFoldDB" id="A0AAV1RZ37"/>
<dbReference type="Proteomes" id="UP001314170">
    <property type="component" value="Unassembled WGS sequence"/>
</dbReference>
<name>A0AAV1RZ37_9ROSI</name>